<dbReference type="InterPro" id="IPR010985">
    <property type="entry name" value="Ribbon_hlx_hlx"/>
</dbReference>
<keyword evidence="4" id="KW-1185">Reference proteome</keyword>
<protein>
    <submittedName>
        <fullName evidence="3">Antitoxin ParD1/3/4</fullName>
    </submittedName>
</protein>
<dbReference type="RefSeq" id="WP_307682011.1">
    <property type="nucleotide sequence ID" value="NZ_JAUSQX010000001.1"/>
</dbReference>
<keyword evidence="2" id="KW-1277">Toxin-antitoxin system</keyword>
<comment type="caution">
    <text evidence="3">The sequence shown here is derived from an EMBL/GenBank/DDBJ whole genome shotgun (WGS) entry which is preliminary data.</text>
</comment>
<dbReference type="Gene3D" id="6.10.10.120">
    <property type="entry name" value="Antitoxin ParD1-like"/>
    <property type="match status" value="1"/>
</dbReference>
<dbReference type="Proteomes" id="UP001243212">
    <property type="component" value="Unassembled WGS sequence"/>
</dbReference>
<comment type="similarity">
    <text evidence="1">Belongs to the ParD antitoxin family.</text>
</comment>
<organism evidence="3 4">
    <name type="scientific">Trueperella bonasi</name>
    <dbReference type="NCBI Taxonomy" id="312286"/>
    <lineage>
        <taxon>Bacteria</taxon>
        <taxon>Bacillati</taxon>
        <taxon>Actinomycetota</taxon>
        <taxon>Actinomycetes</taxon>
        <taxon>Actinomycetales</taxon>
        <taxon>Actinomycetaceae</taxon>
        <taxon>Trueperella</taxon>
    </lineage>
</organism>
<dbReference type="Pfam" id="PF03693">
    <property type="entry name" value="ParD_antitoxin"/>
    <property type="match status" value="1"/>
</dbReference>
<dbReference type="InterPro" id="IPR022789">
    <property type="entry name" value="ParD"/>
</dbReference>
<sequence>MAKNTSVNLDEHFSSFIGNQIDSGRYQNASEVIRAGLRLLEDRELEYSALRQALEDGENSGPAETFDFEGFIARKRG</sequence>
<evidence type="ECO:0000313" key="4">
    <source>
        <dbReference type="Proteomes" id="UP001243212"/>
    </source>
</evidence>
<dbReference type="EMBL" id="JAUSQX010000001">
    <property type="protein sequence ID" value="MDP9805750.1"/>
    <property type="molecule type" value="Genomic_DNA"/>
</dbReference>
<name>A0ABT9NEF5_9ACTO</name>
<evidence type="ECO:0000256" key="2">
    <source>
        <dbReference type="ARBA" id="ARBA00022649"/>
    </source>
</evidence>
<evidence type="ECO:0000313" key="3">
    <source>
        <dbReference type="EMBL" id="MDP9805750.1"/>
    </source>
</evidence>
<dbReference type="SUPFAM" id="SSF47598">
    <property type="entry name" value="Ribbon-helix-helix"/>
    <property type="match status" value="1"/>
</dbReference>
<gene>
    <name evidence="3" type="ORF">J2S70_000332</name>
</gene>
<reference evidence="3 4" key="1">
    <citation type="submission" date="2023-07" db="EMBL/GenBank/DDBJ databases">
        <title>Sequencing the genomes of 1000 actinobacteria strains.</title>
        <authorList>
            <person name="Klenk H.-P."/>
        </authorList>
    </citation>
    <scope>NUCLEOTIDE SEQUENCE [LARGE SCALE GENOMIC DNA]</scope>
    <source>
        <strain evidence="3 4">DSM 17163</strain>
    </source>
</reference>
<dbReference type="InterPro" id="IPR038296">
    <property type="entry name" value="ParD_sf"/>
</dbReference>
<proteinExistence type="inferred from homology"/>
<dbReference type="NCBIfam" id="TIGR02606">
    <property type="entry name" value="antidote_CC2985"/>
    <property type="match status" value="1"/>
</dbReference>
<dbReference type="PANTHER" id="PTHR36582">
    <property type="entry name" value="ANTITOXIN PARD"/>
    <property type="match status" value="1"/>
</dbReference>
<evidence type="ECO:0000256" key="1">
    <source>
        <dbReference type="ARBA" id="ARBA00008580"/>
    </source>
</evidence>
<dbReference type="PANTHER" id="PTHR36582:SF2">
    <property type="entry name" value="ANTITOXIN PARD"/>
    <property type="match status" value="1"/>
</dbReference>
<accession>A0ABT9NEF5</accession>
<dbReference type="CDD" id="cd22231">
    <property type="entry name" value="RHH_NikR_HicB-like"/>
    <property type="match status" value="1"/>
</dbReference>